<dbReference type="GeneID" id="69973457"/>
<evidence type="ECO:0000256" key="2">
    <source>
        <dbReference type="ARBA" id="ARBA00022630"/>
    </source>
</evidence>
<geneLocation type="plasmid" evidence="7"/>
<keyword evidence="6" id="KW-0614">Plasmid</keyword>
<evidence type="ECO:0000259" key="5">
    <source>
        <dbReference type="SMART" id="SM00903"/>
    </source>
</evidence>
<dbReference type="InterPro" id="IPR002563">
    <property type="entry name" value="Flavin_Rdtase-like_dom"/>
</dbReference>
<dbReference type="AlphaFoldDB" id="A0A0P0RM44"/>
<feature type="domain" description="Flavin reductase like" evidence="5">
    <location>
        <begin position="19"/>
        <end position="173"/>
    </location>
</feature>
<evidence type="ECO:0000313" key="6">
    <source>
        <dbReference type="EMBL" id="ALL69936.1"/>
    </source>
</evidence>
<keyword evidence="6" id="KW-0560">Oxidoreductase</keyword>
<organism evidence="6 7">
    <name type="scientific">Paraburkholderia caribensis MBA4</name>
    <dbReference type="NCBI Taxonomy" id="1323664"/>
    <lineage>
        <taxon>Bacteria</taxon>
        <taxon>Pseudomonadati</taxon>
        <taxon>Pseudomonadota</taxon>
        <taxon>Betaproteobacteria</taxon>
        <taxon>Burkholderiales</taxon>
        <taxon>Burkholderiaceae</taxon>
        <taxon>Paraburkholderia</taxon>
    </lineage>
</organism>
<name>A0A0P0RM44_9BURK</name>
<dbReference type="KEGG" id="bcai:K788_0001705"/>
<dbReference type="Gene3D" id="2.30.110.10">
    <property type="entry name" value="Electron Transport, Fmn-binding Protein, Chain A"/>
    <property type="match status" value="1"/>
</dbReference>
<dbReference type="EMBL" id="CP012748">
    <property type="protein sequence ID" value="ALL69936.1"/>
    <property type="molecule type" value="Genomic_DNA"/>
</dbReference>
<dbReference type="PANTHER" id="PTHR33798:SF5">
    <property type="entry name" value="FLAVIN REDUCTASE LIKE DOMAIN-CONTAINING PROTEIN"/>
    <property type="match status" value="1"/>
</dbReference>
<comment type="similarity">
    <text evidence="4">Belongs to the flavoredoxin family.</text>
</comment>
<keyword evidence="2" id="KW-0285">Flavoprotein</keyword>
<evidence type="ECO:0000256" key="4">
    <source>
        <dbReference type="ARBA" id="ARBA00038054"/>
    </source>
</evidence>
<gene>
    <name evidence="6" type="ORF">K788_0001705</name>
</gene>
<evidence type="ECO:0000256" key="3">
    <source>
        <dbReference type="ARBA" id="ARBA00022643"/>
    </source>
</evidence>
<dbReference type="GO" id="GO:0016646">
    <property type="term" value="F:oxidoreductase activity, acting on the CH-NH group of donors, NAD or NADP as acceptor"/>
    <property type="evidence" value="ECO:0007669"/>
    <property type="project" value="UniProtKB-ARBA"/>
</dbReference>
<dbReference type="Pfam" id="PF01613">
    <property type="entry name" value="Flavin_Reduct"/>
    <property type="match status" value="1"/>
</dbReference>
<comment type="cofactor">
    <cofactor evidence="1">
        <name>FMN</name>
        <dbReference type="ChEBI" id="CHEBI:58210"/>
    </cofactor>
</comment>
<reference evidence="6 7" key="1">
    <citation type="journal article" date="2014" name="Genome Announc.">
        <title>Draft Genome Sequence of the Haloacid-Degrading Burkholderia caribensis Strain MBA4.</title>
        <authorList>
            <person name="Pan Y."/>
            <person name="Kong K.F."/>
            <person name="Tsang J.S."/>
        </authorList>
    </citation>
    <scope>NUCLEOTIDE SEQUENCE [LARGE SCALE GENOMIC DNA]</scope>
    <source>
        <strain evidence="6 7">MBA4</strain>
        <plasmid evidence="7">Plasmid</plasmid>
    </source>
</reference>
<dbReference type="GO" id="GO:0004497">
    <property type="term" value="F:monooxygenase activity"/>
    <property type="evidence" value="ECO:0007669"/>
    <property type="project" value="UniProtKB-KW"/>
</dbReference>
<dbReference type="SMART" id="SM00903">
    <property type="entry name" value="Flavin_Reduct"/>
    <property type="match status" value="1"/>
</dbReference>
<dbReference type="Proteomes" id="UP000019146">
    <property type="component" value="Plasmid unnamed"/>
</dbReference>
<evidence type="ECO:0000313" key="7">
    <source>
        <dbReference type="Proteomes" id="UP000019146"/>
    </source>
</evidence>
<dbReference type="GO" id="GO:0010181">
    <property type="term" value="F:FMN binding"/>
    <property type="evidence" value="ECO:0007669"/>
    <property type="project" value="InterPro"/>
</dbReference>
<protein>
    <submittedName>
        <fullName evidence="6">Nitrilotriacetate monooxygenase component B</fullName>
    </submittedName>
</protein>
<sequence length="212" mass="23879">MYFDFATHTPLERYKLLSSTVTPRPVAWVSTADANGKPNAAPFSFFNVFAEDPATLGFAINHRSDTDRKDTGENVRAQREFVVNLVSEDIVEHMNVTAIEFGPDVDEFMEASLTPAPCTMIRAPRIAESRVSFECRLMQIVPLGRRRSLVLGEVLAMHVRDDAVLDAARCLIDTPRLKLVGRMQGHHYVRMADIFEMPTIPVDTWTLKSERA</sequence>
<keyword evidence="6" id="KW-0503">Monooxygenase</keyword>
<dbReference type="InterPro" id="IPR012349">
    <property type="entry name" value="Split_barrel_FMN-bd"/>
</dbReference>
<proteinExistence type="inferred from homology"/>
<evidence type="ECO:0000256" key="1">
    <source>
        <dbReference type="ARBA" id="ARBA00001917"/>
    </source>
</evidence>
<dbReference type="PANTHER" id="PTHR33798">
    <property type="entry name" value="FLAVOPROTEIN OXYGENASE"/>
    <property type="match status" value="1"/>
</dbReference>
<dbReference type="SUPFAM" id="SSF50475">
    <property type="entry name" value="FMN-binding split barrel"/>
    <property type="match status" value="1"/>
</dbReference>
<accession>A0A0P0RM44</accession>
<dbReference type="RefSeq" id="WP_035995163.1">
    <property type="nucleotide sequence ID" value="NZ_CP012748.1"/>
</dbReference>
<keyword evidence="3" id="KW-0288">FMN</keyword>